<name>A0ABR2VAE0_9PEZI</name>
<proteinExistence type="predicted"/>
<dbReference type="Pfam" id="PF06985">
    <property type="entry name" value="HET"/>
    <property type="match status" value="1"/>
</dbReference>
<comment type="caution">
    <text evidence="2">The sequence shown here is derived from an EMBL/GenBank/DDBJ whole genome shotgun (WGS) entry which is preliminary data.</text>
</comment>
<dbReference type="InterPro" id="IPR010730">
    <property type="entry name" value="HET"/>
</dbReference>
<evidence type="ECO:0000259" key="1">
    <source>
        <dbReference type="Pfam" id="PF06985"/>
    </source>
</evidence>
<reference evidence="2 3" key="1">
    <citation type="journal article" date="2024" name="J. Plant Pathol.">
        <title>Sequence and assembly of the genome of Seiridium unicorne, isolate CBS 538.82, causal agent of cypress canker disease.</title>
        <authorList>
            <person name="Scali E."/>
            <person name="Rocca G.D."/>
            <person name="Danti R."/>
            <person name="Garbelotto M."/>
            <person name="Barberini S."/>
            <person name="Baroncelli R."/>
            <person name="Emiliani G."/>
        </authorList>
    </citation>
    <scope>NUCLEOTIDE SEQUENCE [LARGE SCALE GENOMIC DNA]</scope>
    <source>
        <strain evidence="2 3">BM-138-508</strain>
    </source>
</reference>
<dbReference type="Proteomes" id="UP001408356">
    <property type="component" value="Unassembled WGS sequence"/>
</dbReference>
<organism evidence="2 3">
    <name type="scientific">Seiridium unicorne</name>
    <dbReference type="NCBI Taxonomy" id="138068"/>
    <lineage>
        <taxon>Eukaryota</taxon>
        <taxon>Fungi</taxon>
        <taxon>Dikarya</taxon>
        <taxon>Ascomycota</taxon>
        <taxon>Pezizomycotina</taxon>
        <taxon>Sordariomycetes</taxon>
        <taxon>Xylariomycetidae</taxon>
        <taxon>Amphisphaeriales</taxon>
        <taxon>Sporocadaceae</taxon>
        <taxon>Seiridium</taxon>
    </lineage>
</organism>
<dbReference type="PANTHER" id="PTHR33112">
    <property type="entry name" value="DOMAIN PROTEIN, PUTATIVE-RELATED"/>
    <property type="match status" value="1"/>
</dbReference>
<keyword evidence="3" id="KW-1185">Reference proteome</keyword>
<dbReference type="EMBL" id="JARVKF010000057">
    <property type="protein sequence ID" value="KAK9423875.1"/>
    <property type="molecule type" value="Genomic_DNA"/>
</dbReference>
<evidence type="ECO:0000313" key="2">
    <source>
        <dbReference type="EMBL" id="KAK9423875.1"/>
    </source>
</evidence>
<feature type="domain" description="Heterokaryon incompatibility" evidence="1">
    <location>
        <begin position="223"/>
        <end position="374"/>
    </location>
</feature>
<sequence>MREIAAHPFEEDGVTLTTTLEDAAFRYQPNITCSACRELLMLGLELQKQRGRQMAEEVYTKYTFGDMVASADLGCHLCALLKTSMLGVSSNQLVPASSWDVTFSVQRSSKDEALYQITLVCAGPQGAGGTIRRGYLLVYPKDGAAATENDLPTPDASSMSLGRNTGDEETLGVAKEWLSKCLAGHPLCGENDDEARIVRPARLLKLDNTIKLVDSVEAEGQEYVTLSHCWGKQTYVPRLLFDTEAKLRGGVDIEYLPRTFQDAVTITRKLGYKYIWIDSLCIIQDSAKDWEEQAKIMALVYVNSIFTIAALKSPGSSGGCFTSGRNPLGLRPIVSEDLGITIRPSVPSELWETEVNTSGYGASPLHTRSWVVQERLSSPRTLLYGAFGVYWECRCAQASESHYCEVSWEDSNNKKTWLQKLEAGWADLPKDTALYKNGWMGHWIDLLKTYSSCELTMKTDKIIAVTGLISEIERRSQSHKRCILGLWADDLPGMLLWYRSRNDMNHPTDEVGRLDNGMPTWTWASVEGRCSYLPAAGTIEWQTTAEVDESSTPASMTVNSWRRKVLIDEDNALFLDPDDPRTGQKGWGGDLDETYSWFPDCEMPAPDQELYAVCIQRARVLDKPPIWVARCLVITPEIQTTDQGQTPVFIRVGVVTIRFSDGSDDPFKSKDLGAREVIFLR</sequence>
<evidence type="ECO:0000313" key="3">
    <source>
        <dbReference type="Proteomes" id="UP001408356"/>
    </source>
</evidence>
<protein>
    <submittedName>
        <fullName evidence="2">Heterokaryon incompatibility protein-domain-containing protein</fullName>
    </submittedName>
</protein>
<accession>A0ABR2VAE0</accession>
<dbReference type="PANTHER" id="PTHR33112:SF16">
    <property type="entry name" value="HETEROKARYON INCOMPATIBILITY DOMAIN-CONTAINING PROTEIN"/>
    <property type="match status" value="1"/>
</dbReference>
<gene>
    <name evidence="2" type="ORF">SUNI508_03891</name>
</gene>